<proteinExistence type="predicted"/>
<evidence type="ECO:0000313" key="3">
    <source>
        <dbReference type="Proteomes" id="UP001595909"/>
    </source>
</evidence>
<evidence type="ECO:0000256" key="1">
    <source>
        <dbReference type="SAM" id="Phobius"/>
    </source>
</evidence>
<dbReference type="Pfam" id="PF10027">
    <property type="entry name" value="DUF2269"/>
    <property type="match status" value="1"/>
</dbReference>
<gene>
    <name evidence="2" type="ORF">ACFPEL_21330</name>
</gene>
<organism evidence="2 3">
    <name type="scientific">Actinomycetospora chibensis</name>
    <dbReference type="NCBI Taxonomy" id="663606"/>
    <lineage>
        <taxon>Bacteria</taxon>
        <taxon>Bacillati</taxon>
        <taxon>Actinomycetota</taxon>
        <taxon>Actinomycetes</taxon>
        <taxon>Pseudonocardiales</taxon>
        <taxon>Pseudonocardiaceae</taxon>
        <taxon>Actinomycetospora</taxon>
    </lineage>
</organism>
<evidence type="ECO:0000313" key="2">
    <source>
        <dbReference type="EMBL" id="MFC4834966.1"/>
    </source>
</evidence>
<comment type="caution">
    <text evidence="2">The sequence shown here is derived from an EMBL/GenBank/DDBJ whole genome shotgun (WGS) entry which is preliminary data.</text>
</comment>
<name>A0ABV9RNS6_9PSEU</name>
<sequence length="166" mass="17403">MLDRRVRLGLLTVHLVASVGWVGAAASYLAVGIVAGSSGELATIRSAWSMLNILGWTVVVPLAVAALLTGLAISVSTAWGLFQHWWVVISLVLTGFATLITVLHMWDVSEAARSASVAAPEELLHLGGDVFHPGAGLVVLVVVAVLNIYKPRGRVVATVACSSRRS</sequence>
<keyword evidence="1" id="KW-0812">Transmembrane</keyword>
<accession>A0ABV9RNS6</accession>
<dbReference type="RefSeq" id="WP_274187589.1">
    <property type="nucleotide sequence ID" value="NZ_BAABHN010000045.1"/>
</dbReference>
<feature type="transmembrane region" description="Helical" evidence="1">
    <location>
        <begin position="12"/>
        <end position="33"/>
    </location>
</feature>
<feature type="transmembrane region" description="Helical" evidence="1">
    <location>
        <begin position="85"/>
        <end position="106"/>
    </location>
</feature>
<dbReference type="InterPro" id="IPR018729">
    <property type="entry name" value="DUF2269_transmembrane"/>
</dbReference>
<feature type="transmembrane region" description="Helical" evidence="1">
    <location>
        <begin position="130"/>
        <end position="149"/>
    </location>
</feature>
<dbReference type="Proteomes" id="UP001595909">
    <property type="component" value="Unassembled WGS sequence"/>
</dbReference>
<keyword evidence="1" id="KW-1133">Transmembrane helix</keyword>
<keyword evidence="1" id="KW-0472">Membrane</keyword>
<protein>
    <submittedName>
        <fullName evidence="2">DUF2269 family protein</fullName>
    </submittedName>
</protein>
<keyword evidence="3" id="KW-1185">Reference proteome</keyword>
<dbReference type="EMBL" id="JBHSIM010000045">
    <property type="protein sequence ID" value="MFC4834966.1"/>
    <property type="molecule type" value="Genomic_DNA"/>
</dbReference>
<reference evidence="3" key="1">
    <citation type="journal article" date="2019" name="Int. J. Syst. Evol. Microbiol.">
        <title>The Global Catalogue of Microorganisms (GCM) 10K type strain sequencing project: providing services to taxonomists for standard genome sequencing and annotation.</title>
        <authorList>
            <consortium name="The Broad Institute Genomics Platform"/>
            <consortium name="The Broad Institute Genome Sequencing Center for Infectious Disease"/>
            <person name="Wu L."/>
            <person name="Ma J."/>
        </authorList>
    </citation>
    <scope>NUCLEOTIDE SEQUENCE [LARGE SCALE GENOMIC DNA]</scope>
    <source>
        <strain evidence="3">CCUG 50347</strain>
    </source>
</reference>
<feature type="transmembrane region" description="Helical" evidence="1">
    <location>
        <begin position="53"/>
        <end position="73"/>
    </location>
</feature>